<evidence type="ECO:0000313" key="3">
    <source>
        <dbReference type="EMBL" id="EGW01189.1"/>
    </source>
</evidence>
<proteinExistence type="predicted"/>
<organism evidence="3 4">
    <name type="scientific">Cricetulus griseus</name>
    <name type="common">Chinese hamster</name>
    <name type="synonym">Cricetulus barabensis griseus</name>
    <dbReference type="NCBI Taxonomy" id="10029"/>
    <lineage>
        <taxon>Eukaryota</taxon>
        <taxon>Metazoa</taxon>
        <taxon>Chordata</taxon>
        <taxon>Craniata</taxon>
        <taxon>Vertebrata</taxon>
        <taxon>Euteleostomi</taxon>
        <taxon>Mammalia</taxon>
        <taxon>Eutheria</taxon>
        <taxon>Euarchontoglires</taxon>
        <taxon>Glires</taxon>
        <taxon>Rodentia</taxon>
        <taxon>Myomorpha</taxon>
        <taxon>Muroidea</taxon>
        <taxon>Cricetidae</taxon>
        <taxon>Cricetinae</taxon>
        <taxon>Cricetulus</taxon>
    </lineage>
</organism>
<dbReference type="Gene3D" id="3.80.10.10">
    <property type="entry name" value="Ribonuclease Inhibitor"/>
    <property type="match status" value="1"/>
</dbReference>
<accession>G3IKS1</accession>
<reference evidence="4" key="1">
    <citation type="journal article" date="2011" name="Nat. Biotechnol.">
        <title>The genomic sequence of the Chinese hamster ovary (CHO)-K1 cell line.</title>
        <authorList>
            <person name="Xu X."/>
            <person name="Nagarajan H."/>
            <person name="Lewis N.E."/>
            <person name="Pan S."/>
            <person name="Cai Z."/>
            <person name="Liu X."/>
            <person name="Chen W."/>
            <person name="Xie M."/>
            <person name="Wang W."/>
            <person name="Hammond S."/>
            <person name="Andersen M.R."/>
            <person name="Neff N."/>
            <person name="Passarelli B."/>
            <person name="Koh W."/>
            <person name="Fan H.C."/>
            <person name="Wang J."/>
            <person name="Gui Y."/>
            <person name="Lee K.H."/>
            <person name="Betenbaugh M.J."/>
            <person name="Quake S.R."/>
            <person name="Famili I."/>
            <person name="Palsson B.O."/>
            <person name="Wang J."/>
        </authorList>
    </citation>
    <scope>NUCLEOTIDE SEQUENCE [LARGE SCALE GENOMIC DNA]</scope>
    <source>
        <strain evidence="4">CHO K1 cell line</strain>
    </source>
</reference>
<evidence type="ECO:0000313" key="4">
    <source>
        <dbReference type="Proteomes" id="UP000001075"/>
    </source>
</evidence>
<keyword evidence="1" id="KW-0433">Leucine-rich repeat</keyword>
<dbReference type="SUPFAM" id="SSF52047">
    <property type="entry name" value="RNI-like"/>
    <property type="match status" value="1"/>
</dbReference>
<sequence>MELFPVLFKGAFNGQQTNILTAIVAAWPFRCLPVGALMKTPYLEILKAVLGGLDLLIKEKDRPRSLESPLETLAITCCMLSEEDMRYLSQYPGIHQLRHLDLSGVSFVDSIHPLLGKLLEKLTATLKILKLKDCTLKDFQISVLLPALSQCSQLVELNFARNFLSLSSLKKLLHHTANLRQLTRETYPAPEEVYDGIGNVLPDRFAQHCSELLETLRGIREPNEVSFVSRRCLHCWKFVSMTWKPHYVPVSNK</sequence>
<evidence type="ECO:0000256" key="1">
    <source>
        <dbReference type="ARBA" id="ARBA00022614"/>
    </source>
</evidence>
<dbReference type="GO" id="GO:0005737">
    <property type="term" value="C:cytoplasm"/>
    <property type="evidence" value="ECO:0007669"/>
    <property type="project" value="TreeGrafter"/>
</dbReference>
<gene>
    <name evidence="3" type="ORF">I79_024474</name>
</gene>
<dbReference type="InterPro" id="IPR050694">
    <property type="entry name" value="LRRC14/PRAME"/>
</dbReference>
<dbReference type="PANTHER" id="PTHR14224:SF108">
    <property type="entry name" value="PRAME LIKE 11-RELATED"/>
    <property type="match status" value="1"/>
</dbReference>
<keyword evidence="2" id="KW-0677">Repeat</keyword>
<dbReference type="InterPro" id="IPR032675">
    <property type="entry name" value="LRR_dom_sf"/>
</dbReference>
<name>G3IKS1_CRIGR</name>
<dbReference type="AlphaFoldDB" id="G3IKS1"/>
<dbReference type="InParanoid" id="G3IKS1"/>
<dbReference type="EMBL" id="JH003731">
    <property type="protein sequence ID" value="EGW01189.1"/>
    <property type="molecule type" value="Genomic_DNA"/>
</dbReference>
<dbReference type="Proteomes" id="UP000001075">
    <property type="component" value="Unassembled WGS sequence"/>
</dbReference>
<protein>
    <submittedName>
        <fullName evidence="3">PRAME family member 12</fullName>
    </submittedName>
</protein>
<evidence type="ECO:0000256" key="2">
    <source>
        <dbReference type="ARBA" id="ARBA00022737"/>
    </source>
</evidence>
<dbReference type="PANTHER" id="PTHR14224">
    <property type="entry name" value="SIMILAR TO PREFERENTIALLY EXPRESSED ANTIGEN IN MELANOMA-LIKE 3"/>
    <property type="match status" value="1"/>
</dbReference>